<protein>
    <submittedName>
        <fullName evidence="2">Secreted protein</fullName>
    </submittedName>
</protein>
<accession>A0A0A7CM51</accession>
<dbReference type="AlphaFoldDB" id="A0A0A7CM51"/>
<feature type="signal peptide" evidence="1">
    <location>
        <begin position="1"/>
        <end position="20"/>
    </location>
</feature>
<reference evidence="2" key="1">
    <citation type="journal article" date="2014" name="Genome Biol. Evol.">
        <title>The secreted proteins of Achlya hypogyna and Thraustotheca clavata identify the ancestral oomycete secretome and reveal gene acquisitions by horizontal gene transfer.</title>
        <authorList>
            <person name="Misner I."/>
            <person name="Blouin N."/>
            <person name="Leonard G."/>
            <person name="Richards T.A."/>
            <person name="Lane C.E."/>
        </authorList>
    </citation>
    <scope>NUCLEOTIDE SEQUENCE</scope>
    <source>
        <strain evidence="2">ATCC 34112</strain>
    </source>
</reference>
<organism evidence="2">
    <name type="scientific">Thraustotheca clavata</name>
    <dbReference type="NCBI Taxonomy" id="74557"/>
    <lineage>
        <taxon>Eukaryota</taxon>
        <taxon>Sar</taxon>
        <taxon>Stramenopiles</taxon>
        <taxon>Oomycota</taxon>
        <taxon>Saprolegniomycetes</taxon>
        <taxon>Saprolegniales</taxon>
        <taxon>Achlyaceae</taxon>
        <taxon>Thraustotheca</taxon>
    </lineage>
</organism>
<evidence type="ECO:0000256" key="1">
    <source>
        <dbReference type="SAM" id="SignalP"/>
    </source>
</evidence>
<keyword evidence="1" id="KW-0732">Signal</keyword>
<evidence type="ECO:0000313" key="2">
    <source>
        <dbReference type="EMBL" id="AIG55636.1"/>
    </source>
</evidence>
<sequence length="266" mass="29645">MGPWITAIVTIIVLIALALVQFTPHRLPPQETHINGTHLCSTLENLDSYFQPLYALPEFNLCIADSNMNKDYYEPLTLVELNDFFASAACKLLYSSLAQVFLEKMPLCAIDSSGTSIKTLGNITFEQLHDTFMKNYSLTQWMTFLYALFALAMAANDPLPSCQGDQFYSNYFNSVTSHPSLLPCMQAAKMTDKVFLQLSLLAPTHDQVVAFFASKDCEAVFNELVHVYRDVFPQSCAVNSDGLDIKTLATVTFDQLKSVMLNATSV</sequence>
<name>A0A0A7CM51_9STRA</name>
<dbReference type="EMBL" id="KM038175">
    <property type="protein sequence ID" value="AIG55636.1"/>
    <property type="molecule type" value="Genomic_DNA"/>
</dbReference>
<proteinExistence type="predicted"/>
<feature type="chain" id="PRO_5002026689" evidence="1">
    <location>
        <begin position="21"/>
        <end position="266"/>
    </location>
</feature>